<proteinExistence type="predicted"/>
<accession>A0ABV5WWD1</accession>
<dbReference type="RefSeq" id="WP_137641911.1">
    <property type="nucleotide sequence ID" value="NZ_JBHLZY010000026.1"/>
</dbReference>
<dbReference type="Proteomes" id="UP001589691">
    <property type="component" value="Unassembled WGS sequence"/>
</dbReference>
<dbReference type="Gene3D" id="3.10.450.150">
    <property type="entry name" value="enterococcus faecalis protein"/>
    <property type="match status" value="1"/>
</dbReference>
<dbReference type="Pfam" id="PF06124">
    <property type="entry name" value="DUF960"/>
    <property type="match status" value="1"/>
</dbReference>
<name>A0ABV5WWD1_9LACO</name>
<dbReference type="EMBL" id="JBHLZY010000026">
    <property type="protein sequence ID" value="MFB9770466.1"/>
    <property type="molecule type" value="Genomic_DNA"/>
</dbReference>
<sequence>MFDQRAARYATLGLVAKLPGAVIDGIWAVIDDDLQGVVQLPRVLQFALISRSGCVTVVFDSKHQTILEFDLPEPYQAAFPETVAVLDDGHQQTMMLVDELTV</sequence>
<evidence type="ECO:0000313" key="2">
    <source>
        <dbReference type="Proteomes" id="UP001589691"/>
    </source>
</evidence>
<reference evidence="1 2" key="1">
    <citation type="submission" date="2024-09" db="EMBL/GenBank/DDBJ databases">
        <authorList>
            <person name="Sun Q."/>
            <person name="Mori K."/>
        </authorList>
    </citation>
    <scope>NUCLEOTIDE SEQUENCE [LARGE SCALE GENOMIC DNA]</scope>
    <source>
        <strain evidence="1 2">TBRC 4576</strain>
    </source>
</reference>
<evidence type="ECO:0000313" key="1">
    <source>
        <dbReference type="EMBL" id="MFB9770466.1"/>
    </source>
</evidence>
<keyword evidence="2" id="KW-1185">Reference proteome</keyword>
<organism evidence="1 2">
    <name type="scientific">Lactiplantibacillus modestisalitolerans</name>
    <dbReference type="NCBI Taxonomy" id="1457219"/>
    <lineage>
        <taxon>Bacteria</taxon>
        <taxon>Bacillati</taxon>
        <taxon>Bacillota</taxon>
        <taxon>Bacilli</taxon>
        <taxon>Lactobacillales</taxon>
        <taxon>Lactobacillaceae</taxon>
        <taxon>Lactiplantibacillus</taxon>
    </lineage>
</organism>
<comment type="caution">
    <text evidence="1">The sequence shown here is derived from an EMBL/GenBank/DDBJ whole genome shotgun (WGS) entry which is preliminary data.</text>
</comment>
<protein>
    <submittedName>
        <fullName evidence="1">DUF960 domain-containing protein</fullName>
    </submittedName>
</protein>
<gene>
    <name evidence="1" type="ORF">ACFFLI_11385</name>
</gene>
<dbReference type="InterPro" id="IPR009303">
    <property type="entry name" value="DUF960"/>
</dbReference>